<dbReference type="eggNOG" id="COG1609">
    <property type="taxonomic scope" value="Bacteria"/>
</dbReference>
<evidence type="ECO:0000313" key="5">
    <source>
        <dbReference type="EMBL" id="KEO87714.1"/>
    </source>
</evidence>
<reference evidence="5 6" key="1">
    <citation type="submission" date="2014-04" db="EMBL/GenBank/DDBJ databases">
        <title>A comprehensive comparison of genomes of Erythrobacter spp. strains.</title>
        <authorList>
            <person name="Zheng Q."/>
        </authorList>
    </citation>
    <scope>NUCLEOTIDE SEQUENCE [LARGE SCALE GENOMIC DNA]</scope>
    <source>
        <strain evidence="5 6">DSM 6997</strain>
    </source>
</reference>
<evidence type="ECO:0000256" key="1">
    <source>
        <dbReference type="ARBA" id="ARBA00023015"/>
    </source>
</evidence>
<dbReference type="EMBL" id="JMIW01000011">
    <property type="protein sequence ID" value="KEO87714.1"/>
    <property type="molecule type" value="Genomic_DNA"/>
</dbReference>
<dbReference type="SUPFAM" id="SSF53822">
    <property type="entry name" value="Periplasmic binding protein-like I"/>
    <property type="match status" value="1"/>
</dbReference>
<gene>
    <name evidence="5" type="ORF">EH31_06515</name>
</gene>
<dbReference type="GO" id="GO:0003700">
    <property type="term" value="F:DNA-binding transcription factor activity"/>
    <property type="evidence" value="ECO:0007669"/>
    <property type="project" value="TreeGrafter"/>
</dbReference>
<dbReference type="Proteomes" id="UP000027647">
    <property type="component" value="Unassembled WGS sequence"/>
</dbReference>
<dbReference type="InterPro" id="IPR046335">
    <property type="entry name" value="LacI/GalR-like_sensor"/>
</dbReference>
<dbReference type="Pfam" id="PF13377">
    <property type="entry name" value="Peripla_BP_3"/>
    <property type="match status" value="1"/>
</dbReference>
<dbReference type="STRING" id="1044.EH31_06515"/>
<accession>A0A074M329</accession>
<sequence length="350" mass="38383">MGQRSNVQGTSVKTGKPTINDVARLAEVSKKTVSRVINNSPALSEKTRDKVQSVIKEIGFVPSLQARALALSRNFIIAVLHDNPNAQFLVNVQQGILDELASTEYGLMVQPVDRTSDHLYDNIRSFLERHKPYGVVLLPPISEDDKVAEICEEFGCGYIRMGSVKLDKAEHTISSNDREAVREAVTYLIGKGHTRIGLIEGPAGFTSPRERRAGFEEALEAAGIALDPTLIRPGSYTFESGVEAGQSLVDLENPPTAIFACNDEMAIGAIIAARRSGLLIPEDLSVVGFDDTPLSSHVWPALTTVRWPIVEMARLAARKLILSDDQEAAMRWQLPSKMMERTSVVPPKQR</sequence>
<dbReference type="Gene3D" id="1.10.260.40">
    <property type="entry name" value="lambda repressor-like DNA-binding domains"/>
    <property type="match status" value="1"/>
</dbReference>
<evidence type="ECO:0000313" key="6">
    <source>
        <dbReference type="Proteomes" id="UP000027647"/>
    </source>
</evidence>
<dbReference type="CDD" id="cd01545">
    <property type="entry name" value="PBP1_SalR"/>
    <property type="match status" value="1"/>
</dbReference>
<dbReference type="GO" id="GO:0000976">
    <property type="term" value="F:transcription cis-regulatory region binding"/>
    <property type="evidence" value="ECO:0007669"/>
    <property type="project" value="TreeGrafter"/>
</dbReference>
<dbReference type="InterPro" id="IPR000843">
    <property type="entry name" value="HTH_LacI"/>
</dbReference>
<dbReference type="SMART" id="SM00354">
    <property type="entry name" value="HTH_LACI"/>
    <property type="match status" value="1"/>
</dbReference>
<evidence type="ECO:0000256" key="3">
    <source>
        <dbReference type="ARBA" id="ARBA00023163"/>
    </source>
</evidence>
<dbReference type="PANTHER" id="PTHR30146:SF153">
    <property type="entry name" value="LACTOSE OPERON REPRESSOR"/>
    <property type="match status" value="1"/>
</dbReference>
<dbReference type="PROSITE" id="PS00356">
    <property type="entry name" value="HTH_LACI_1"/>
    <property type="match status" value="1"/>
</dbReference>
<comment type="caution">
    <text evidence="5">The sequence shown here is derived from an EMBL/GenBank/DDBJ whole genome shotgun (WGS) entry which is preliminary data.</text>
</comment>
<dbReference type="Gene3D" id="3.40.50.2300">
    <property type="match status" value="2"/>
</dbReference>
<keyword evidence="2" id="KW-0238">DNA-binding</keyword>
<dbReference type="AlphaFoldDB" id="A0A074M329"/>
<keyword evidence="1" id="KW-0805">Transcription regulation</keyword>
<organism evidence="5 6">
    <name type="scientific">Erythrobacter longus</name>
    <dbReference type="NCBI Taxonomy" id="1044"/>
    <lineage>
        <taxon>Bacteria</taxon>
        <taxon>Pseudomonadati</taxon>
        <taxon>Pseudomonadota</taxon>
        <taxon>Alphaproteobacteria</taxon>
        <taxon>Sphingomonadales</taxon>
        <taxon>Erythrobacteraceae</taxon>
        <taxon>Erythrobacter/Porphyrobacter group</taxon>
        <taxon>Erythrobacter</taxon>
    </lineage>
</organism>
<dbReference type="InterPro" id="IPR010982">
    <property type="entry name" value="Lambda_DNA-bd_dom_sf"/>
</dbReference>
<proteinExistence type="predicted"/>
<dbReference type="InterPro" id="IPR028082">
    <property type="entry name" value="Peripla_BP_I"/>
</dbReference>
<dbReference type="Pfam" id="PF00356">
    <property type="entry name" value="LacI"/>
    <property type="match status" value="1"/>
</dbReference>
<dbReference type="PRINTS" id="PR00036">
    <property type="entry name" value="HTHLACI"/>
</dbReference>
<name>A0A074M329_ERYLO</name>
<keyword evidence="6" id="KW-1185">Reference proteome</keyword>
<dbReference type="PROSITE" id="PS50932">
    <property type="entry name" value="HTH_LACI_2"/>
    <property type="match status" value="1"/>
</dbReference>
<protein>
    <submittedName>
        <fullName evidence="5">LacI family transcriptional regulator</fullName>
    </submittedName>
</protein>
<dbReference type="CDD" id="cd01392">
    <property type="entry name" value="HTH_LacI"/>
    <property type="match status" value="1"/>
</dbReference>
<keyword evidence="3" id="KW-0804">Transcription</keyword>
<evidence type="ECO:0000259" key="4">
    <source>
        <dbReference type="PROSITE" id="PS50932"/>
    </source>
</evidence>
<dbReference type="SUPFAM" id="SSF47413">
    <property type="entry name" value="lambda repressor-like DNA-binding domains"/>
    <property type="match status" value="1"/>
</dbReference>
<evidence type="ECO:0000256" key="2">
    <source>
        <dbReference type="ARBA" id="ARBA00023125"/>
    </source>
</evidence>
<feature type="domain" description="HTH lacI-type" evidence="4">
    <location>
        <begin position="17"/>
        <end position="71"/>
    </location>
</feature>
<dbReference type="PANTHER" id="PTHR30146">
    <property type="entry name" value="LACI-RELATED TRANSCRIPTIONAL REPRESSOR"/>
    <property type="match status" value="1"/>
</dbReference>